<feature type="compositionally biased region" description="Polar residues" evidence="1">
    <location>
        <begin position="242"/>
        <end position="261"/>
    </location>
</feature>
<dbReference type="STRING" id="366522.GCA_001548055_02731"/>
<evidence type="ECO:0000313" key="4">
    <source>
        <dbReference type="Proteomes" id="UP000231638"/>
    </source>
</evidence>
<feature type="region of interest" description="Disordered" evidence="1">
    <location>
        <begin position="326"/>
        <end position="372"/>
    </location>
</feature>
<evidence type="ECO:0000259" key="2">
    <source>
        <dbReference type="Pfam" id="PF02120"/>
    </source>
</evidence>
<feature type="domain" description="Flagellar hook-length control protein-like C-terminal" evidence="2">
    <location>
        <begin position="452"/>
        <end position="531"/>
    </location>
</feature>
<feature type="region of interest" description="Disordered" evidence="1">
    <location>
        <begin position="284"/>
        <end position="307"/>
    </location>
</feature>
<dbReference type="Pfam" id="PF02120">
    <property type="entry name" value="Flg_hook"/>
    <property type="match status" value="1"/>
</dbReference>
<dbReference type="EMBL" id="DLUG01000023">
    <property type="protein sequence ID" value="DAB37222.1"/>
    <property type="molecule type" value="Genomic_DNA"/>
</dbReference>
<evidence type="ECO:0000313" key="3">
    <source>
        <dbReference type="EMBL" id="DAB37222.1"/>
    </source>
</evidence>
<sequence>MQDLFSFVQTKSSPLSTASNSVNTDVSGTQTPAQEGAFAESFFAIILGKLTQEENPQTLEELPIDTTTSAATENLLTAGSTDEAKPIDEHLLEDLLSIVNALQQDSQTTNFPTLKASSNLEKILNSETARQDFANVKNVSDLLEVSKKYDLGLEKLSISKESVESLQTKFPKLTQNNFFDEITTALKQMQTEPRSTAQTTQQTTIPTQVGLMSLLDNQQPKTQPVPQTQSILGELIAKESSSEATHSQQPITTSSKPLEETSIVNEKQQTLTQKIVNNTASETKMTDASMQQKNDPHADDAVKSSIEVSTKPLETVIQKALHDVKQEMKKSEVPTQAINENDATTQETPIAKPNDLKAEVIQKSDAKNDESLVKSLKQEKTIDTTNDELSSAQTAKPLVSEEVKSSSEDIQSTPDIKTDSTVKITTKQDFNTNKPTTTKESLSQFASDLKEQIETYKPPIMKVELSLSPKSLGDVDVTLLTRGNNLHVNISSNTTTMNLFTQNQDEVKSALVNMGFTNLEMNFSDQRNSEQSQHHQKQNSGNFKEFGAEQTEEDTALLEIVIPQYV</sequence>
<gene>
    <name evidence="3" type="ORF">CFH80_00710</name>
</gene>
<dbReference type="Gene3D" id="3.30.750.140">
    <property type="match status" value="1"/>
</dbReference>
<feature type="compositionally biased region" description="Polar residues" evidence="1">
    <location>
        <begin position="384"/>
        <end position="394"/>
    </location>
</feature>
<organism evidence="3 4">
    <name type="scientific">Sulfurospirillum cavolei</name>
    <dbReference type="NCBI Taxonomy" id="366522"/>
    <lineage>
        <taxon>Bacteria</taxon>
        <taxon>Pseudomonadati</taxon>
        <taxon>Campylobacterota</taxon>
        <taxon>Epsilonproteobacteria</taxon>
        <taxon>Campylobacterales</taxon>
        <taxon>Sulfurospirillaceae</taxon>
        <taxon>Sulfurospirillum</taxon>
    </lineage>
</organism>
<name>A0A2D3W7A3_9BACT</name>
<feature type="compositionally biased region" description="Basic and acidic residues" evidence="1">
    <location>
        <begin position="354"/>
        <end position="372"/>
    </location>
</feature>
<proteinExistence type="predicted"/>
<comment type="caution">
    <text evidence="3">The sequence shown here is derived from an EMBL/GenBank/DDBJ whole genome shotgun (WGS) entry which is preliminary data.</text>
</comment>
<keyword evidence="3" id="KW-0282">Flagellum</keyword>
<feature type="region of interest" description="Disordered" evidence="1">
    <location>
        <begin position="238"/>
        <end position="261"/>
    </location>
</feature>
<keyword evidence="3" id="KW-0966">Cell projection</keyword>
<dbReference type="AlphaFoldDB" id="A0A2D3W7A3"/>
<accession>A0A2D3W7A3</accession>
<dbReference type="Proteomes" id="UP000231638">
    <property type="component" value="Unassembled WGS sequence"/>
</dbReference>
<reference evidence="3 4" key="1">
    <citation type="journal article" date="2017" name="Front. Microbiol.">
        <title>Comparative Genomic Analysis of the Class Epsilonproteobacteria and Proposed Reclassification to Epsilonbacteraeota (phyl. nov.).</title>
        <authorList>
            <person name="Waite D.W."/>
            <person name="Vanwonterghem I."/>
            <person name="Rinke C."/>
            <person name="Parks D.H."/>
            <person name="Zhang Y."/>
            <person name="Takai K."/>
            <person name="Sievert S.M."/>
            <person name="Simon J."/>
            <person name="Campbell B.J."/>
            <person name="Hanson T.E."/>
            <person name="Woyke T."/>
            <person name="Klotz M.G."/>
            <person name="Hugenholtz P."/>
        </authorList>
    </citation>
    <scope>NUCLEOTIDE SEQUENCE [LARGE SCALE GENOMIC DNA]</scope>
    <source>
        <strain evidence="3">UBA11420</strain>
    </source>
</reference>
<feature type="region of interest" description="Disordered" evidence="1">
    <location>
        <begin position="384"/>
        <end position="418"/>
    </location>
</feature>
<dbReference type="InterPro" id="IPR021136">
    <property type="entry name" value="Flagellar_hook_control-like_C"/>
</dbReference>
<dbReference type="InterPro" id="IPR038610">
    <property type="entry name" value="FliK-like_C_sf"/>
</dbReference>
<protein>
    <submittedName>
        <fullName evidence="3">Flagellar hook-length control protein FliK</fullName>
    </submittedName>
</protein>
<feature type="compositionally biased region" description="Polar residues" evidence="1">
    <location>
        <begin position="333"/>
        <end position="348"/>
    </location>
</feature>
<feature type="compositionally biased region" description="Polar residues" evidence="1">
    <location>
        <begin position="284"/>
        <end position="293"/>
    </location>
</feature>
<feature type="compositionally biased region" description="Polar residues" evidence="1">
    <location>
        <begin position="408"/>
        <end position="418"/>
    </location>
</feature>
<keyword evidence="3" id="KW-0969">Cilium</keyword>
<evidence type="ECO:0000256" key="1">
    <source>
        <dbReference type="SAM" id="MobiDB-lite"/>
    </source>
</evidence>